<keyword evidence="5" id="KW-1185">Reference proteome</keyword>
<dbReference type="GO" id="GO:0003700">
    <property type="term" value="F:DNA-binding transcription factor activity"/>
    <property type="evidence" value="ECO:0007669"/>
    <property type="project" value="TreeGrafter"/>
</dbReference>
<dbReference type="Pfam" id="PF00440">
    <property type="entry name" value="TetR_N"/>
    <property type="match status" value="1"/>
</dbReference>
<evidence type="ECO:0000256" key="2">
    <source>
        <dbReference type="PROSITE-ProRule" id="PRU00335"/>
    </source>
</evidence>
<evidence type="ECO:0000259" key="3">
    <source>
        <dbReference type="PROSITE" id="PS50977"/>
    </source>
</evidence>
<dbReference type="PANTHER" id="PTHR30055">
    <property type="entry name" value="HTH-TYPE TRANSCRIPTIONAL REGULATOR RUTR"/>
    <property type="match status" value="1"/>
</dbReference>
<name>A0A553K046_9ACTN</name>
<dbReference type="PROSITE" id="PS50977">
    <property type="entry name" value="HTH_TETR_2"/>
    <property type="match status" value="1"/>
</dbReference>
<organism evidence="4 5">
    <name type="scientific">Tessaracoccus rhinocerotis</name>
    <dbReference type="NCBI Taxonomy" id="1689449"/>
    <lineage>
        <taxon>Bacteria</taxon>
        <taxon>Bacillati</taxon>
        <taxon>Actinomycetota</taxon>
        <taxon>Actinomycetes</taxon>
        <taxon>Propionibacteriales</taxon>
        <taxon>Propionibacteriaceae</taxon>
        <taxon>Tessaracoccus</taxon>
    </lineage>
</organism>
<dbReference type="OrthoDB" id="7252896at2"/>
<accession>A0A553K046</accession>
<keyword evidence="1 2" id="KW-0238">DNA-binding</keyword>
<reference evidence="4 5" key="1">
    <citation type="submission" date="2019-07" db="EMBL/GenBank/DDBJ databases">
        <authorList>
            <person name="Zhou L.-Y."/>
        </authorList>
    </citation>
    <scope>NUCLEOTIDE SEQUENCE [LARGE SCALE GENOMIC DNA]</scope>
    <source>
        <strain evidence="4 5">YIM 101269</strain>
    </source>
</reference>
<sequence>MPMSETTPRRVATRQRLVEAAIREFAARGVDGTSVEQLCEAAGFTRGAFYSNFNTKDDLCVAVLEHHRDVVMSGLDQAFSDAPDAVSVEWATGTALSTFFAIIAPSEEFRITLMEIRLRALRSPELATRAEALATEIRPELVDFMGRIARQLGLRFRMPTEDLIDVFEALYFQGPADAERLIGPVAIALAEPA</sequence>
<dbReference type="AlphaFoldDB" id="A0A553K046"/>
<dbReference type="InterPro" id="IPR001647">
    <property type="entry name" value="HTH_TetR"/>
</dbReference>
<dbReference type="InterPro" id="IPR050109">
    <property type="entry name" value="HTH-type_TetR-like_transc_reg"/>
</dbReference>
<feature type="DNA-binding region" description="H-T-H motif" evidence="2">
    <location>
        <begin position="34"/>
        <end position="53"/>
    </location>
</feature>
<dbReference type="InterPro" id="IPR009057">
    <property type="entry name" value="Homeodomain-like_sf"/>
</dbReference>
<proteinExistence type="predicted"/>
<dbReference type="Gene3D" id="1.10.357.10">
    <property type="entry name" value="Tetracycline Repressor, domain 2"/>
    <property type="match status" value="1"/>
</dbReference>
<dbReference type="PRINTS" id="PR00455">
    <property type="entry name" value="HTHTETR"/>
</dbReference>
<dbReference type="SUPFAM" id="SSF46689">
    <property type="entry name" value="Homeodomain-like"/>
    <property type="match status" value="1"/>
</dbReference>
<dbReference type="EMBL" id="VKKG01000003">
    <property type="protein sequence ID" value="TRY18065.1"/>
    <property type="molecule type" value="Genomic_DNA"/>
</dbReference>
<evidence type="ECO:0000256" key="1">
    <source>
        <dbReference type="ARBA" id="ARBA00023125"/>
    </source>
</evidence>
<dbReference type="Proteomes" id="UP000317638">
    <property type="component" value="Unassembled WGS sequence"/>
</dbReference>
<comment type="caution">
    <text evidence="4">The sequence shown here is derived from an EMBL/GenBank/DDBJ whole genome shotgun (WGS) entry which is preliminary data.</text>
</comment>
<dbReference type="GO" id="GO:0000976">
    <property type="term" value="F:transcription cis-regulatory region binding"/>
    <property type="evidence" value="ECO:0007669"/>
    <property type="project" value="TreeGrafter"/>
</dbReference>
<feature type="domain" description="HTH tetR-type" evidence="3">
    <location>
        <begin position="11"/>
        <end position="71"/>
    </location>
</feature>
<protein>
    <submittedName>
        <fullName evidence="4">TetR/AcrR family transcriptional regulator</fullName>
    </submittedName>
</protein>
<evidence type="ECO:0000313" key="4">
    <source>
        <dbReference type="EMBL" id="TRY18065.1"/>
    </source>
</evidence>
<gene>
    <name evidence="4" type="ORF">FOJ82_08375</name>
</gene>
<dbReference type="PANTHER" id="PTHR30055:SF241">
    <property type="entry name" value="TRANSCRIPTIONAL REGULATORY PROTEIN"/>
    <property type="match status" value="1"/>
</dbReference>
<evidence type="ECO:0000313" key="5">
    <source>
        <dbReference type="Proteomes" id="UP000317638"/>
    </source>
</evidence>